<evidence type="ECO:0000256" key="2">
    <source>
        <dbReference type="SAM" id="Phobius"/>
    </source>
</evidence>
<name>A0AA48L3F9_9TREE</name>
<dbReference type="EMBL" id="AP028215">
    <property type="protein sequence ID" value="BEI91237.1"/>
    <property type="molecule type" value="Genomic_DNA"/>
</dbReference>
<dbReference type="KEGG" id="ccac:CcaHIS019_0400570"/>
<organism evidence="3 4">
    <name type="scientific">Cutaneotrichosporon cavernicola</name>
    <dbReference type="NCBI Taxonomy" id="279322"/>
    <lineage>
        <taxon>Eukaryota</taxon>
        <taxon>Fungi</taxon>
        <taxon>Dikarya</taxon>
        <taxon>Basidiomycota</taxon>
        <taxon>Agaricomycotina</taxon>
        <taxon>Tremellomycetes</taxon>
        <taxon>Trichosporonales</taxon>
        <taxon>Trichosporonaceae</taxon>
        <taxon>Cutaneotrichosporon</taxon>
    </lineage>
</organism>
<protein>
    <submittedName>
        <fullName evidence="3">Uncharacterized protein</fullName>
    </submittedName>
</protein>
<dbReference type="Proteomes" id="UP001233271">
    <property type="component" value="Chromosome 4"/>
</dbReference>
<keyword evidence="2" id="KW-0472">Membrane</keyword>
<gene>
    <name evidence="3" type="ORF">CcaverHIS019_0400570</name>
</gene>
<accession>A0AA48L3F9</accession>
<dbReference type="RefSeq" id="XP_060456502.1">
    <property type="nucleotide sequence ID" value="XM_060599849.1"/>
</dbReference>
<sequence>MLTPLFLLAVVAAQTMPTANEIPALPIVPVSLPFDMVFAAHSPLLRFGESTAQGEDWHMIVPGRFPLPNETLSTPVTYQFGPAPAFDSEFYAPLLGTGVLLTGNTSPDYDGWCRAVAGLAENGITGIGPLVDANYGGFTRTAVVLWRGDTGGNGTVDIASMTVRTGMNSTAPSLVEVPTSHVPFVVDGQANPDFQYVGNWTVSPSLPDGTPHATLVSGPGNSSIPPTLKMTVPRGTAFLIVNGTARAGAGALAVAWNIVPAYVLEATGTYSYPPSNAGNAFIAPGEVYYYAALDPAVAYDLTLGPYGQTEAFVDLVSVTFYSSSQEAKFPFTTKTLADFPGSYDTRGNAVRGDAVPGDAVVQPQRRQVGPIVGGIIGAVFVLAVVGGVVWWRRRRAIPPRLHIDAETPPPSPSEVVEPPLVTPWEGESSQSGFPRTEKLPGAALSPANTVRIVSPPPTLSLNTQTPASPTLPEPGPDPRKFGYETLFTRRPRTRRVERNSPTHALDAGLLPPVYDPAWRHGAGGRVG</sequence>
<proteinExistence type="predicted"/>
<evidence type="ECO:0000256" key="1">
    <source>
        <dbReference type="SAM" id="MobiDB-lite"/>
    </source>
</evidence>
<keyword evidence="2" id="KW-0812">Transmembrane</keyword>
<keyword evidence="4" id="KW-1185">Reference proteome</keyword>
<feature type="transmembrane region" description="Helical" evidence="2">
    <location>
        <begin position="371"/>
        <end position="391"/>
    </location>
</feature>
<dbReference type="AlphaFoldDB" id="A0AA48L3F9"/>
<feature type="region of interest" description="Disordered" evidence="1">
    <location>
        <begin position="441"/>
        <end position="483"/>
    </location>
</feature>
<dbReference type="CDD" id="cd12087">
    <property type="entry name" value="TM_EGFR-like"/>
    <property type="match status" value="1"/>
</dbReference>
<evidence type="ECO:0000313" key="4">
    <source>
        <dbReference type="Proteomes" id="UP001233271"/>
    </source>
</evidence>
<reference evidence="3" key="1">
    <citation type="journal article" date="2023" name="BMC Genomics">
        <title>Chromosome-level genome assemblies of Cutaneotrichosporon spp. (Trichosporonales, Basidiomycota) reveal imbalanced evolution between nucleotide sequences and chromosome synteny.</title>
        <authorList>
            <person name="Kobayashi Y."/>
            <person name="Kayamori A."/>
            <person name="Aoki K."/>
            <person name="Shiwa Y."/>
            <person name="Matsutani M."/>
            <person name="Fujita N."/>
            <person name="Sugita T."/>
            <person name="Iwasaki W."/>
            <person name="Tanaka N."/>
            <person name="Takashima M."/>
        </authorList>
    </citation>
    <scope>NUCLEOTIDE SEQUENCE</scope>
    <source>
        <strain evidence="3">HIS019</strain>
    </source>
</reference>
<dbReference type="GeneID" id="85495107"/>
<keyword evidence="2" id="KW-1133">Transmembrane helix</keyword>
<evidence type="ECO:0000313" key="3">
    <source>
        <dbReference type="EMBL" id="BEI91237.1"/>
    </source>
</evidence>
<feature type="compositionally biased region" description="Polar residues" evidence="1">
    <location>
        <begin position="459"/>
        <end position="468"/>
    </location>
</feature>